<evidence type="ECO:0000313" key="1">
    <source>
        <dbReference type="EMBL" id="PON53127.1"/>
    </source>
</evidence>
<accession>A0A2P5BWG7</accession>
<dbReference type="Proteomes" id="UP000237105">
    <property type="component" value="Unassembled WGS sequence"/>
</dbReference>
<name>A0A2P5BWG7_PARAD</name>
<dbReference type="AlphaFoldDB" id="A0A2P5BWG7"/>
<proteinExistence type="predicted"/>
<reference evidence="2" key="1">
    <citation type="submission" date="2016-06" db="EMBL/GenBank/DDBJ databases">
        <title>Parallel loss of symbiosis genes in relatives of nitrogen-fixing non-legume Parasponia.</title>
        <authorList>
            <person name="Van Velzen R."/>
            <person name="Holmer R."/>
            <person name="Bu F."/>
            <person name="Rutten L."/>
            <person name="Van Zeijl A."/>
            <person name="Liu W."/>
            <person name="Santuari L."/>
            <person name="Cao Q."/>
            <person name="Sharma T."/>
            <person name="Shen D."/>
            <person name="Roswanjaya Y."/>
            <person name="Wardhani T."/>
            <person name="Kalhor M.S."/>
            <person name="Jansen J."/>
            <person name="Van den Hoogen J."/>
            <person name="Gungor B."/>
            <person name="Hartog M."/>
            <person name="Hontelez J."/>
            <person name="Verver J."/>
            <person name="Yang W.-C."/>
            <person name="Schijlen E."/>
            <person name="Repin R."/>
            <person name="Schilthuizen M."/>
            <person name="Schranz E."/>
            <person name="Heidstra R."/>
            <person name="Miyata K."/>
            <person name="Fedorova E."/>
            <person name="Kohlen W."/>
            <person name="Bisseling T."/>
            <person name="Smit S."/>
            <person name="Geurts R."/>
        </authorList>
    </citation>
    <scope>NUCLEOTIDE SEQUENCE [LARGE SCALE GENOMIC DNA]</scope>
    <source>
        <strain evidence="2">cv. WU1-14</strain>
    </source>
</reference>
<evidence type="ECO:0000313" key="2">
    <source>
        <dbReference type="Proteomes" id="UP000237105"/>
    </source>
</evidence>
<keyword evidence="2" id="KW-1185">Reference proteome</keyword>
<gene>
    <name evidence="1" type="ORF">PanWU01x14_205070</name>
</gene>
<protein>
    <submittedName>
        <fullName evidence="1">Uncharacterized protein</fullName>
    </submittedName>
</protein>
<sequence length="123" mass="13960">MSYGKFKSRWSDSIDPGYKPLTNKLVAWAKSALCTKDITSREHDKYSLGDSFTDCSNRSRSRMVFCCLQTPVYCFKKSLQKSSNSFIDFSGSCLNHNMVGPTRMVEKNLQVMVSSLVSRVIFC</sequence>
<dbReference type="EMBL" id="JXTB01000211">
    <property type="protein sequence ID" value="PON53127.1"/>
    <property type="molecule type" value="Genomic_DNA"/>
</dbReference>
<organism evidence="1 2">
    <name type="scientific">Parasponia andersonii</name>
    <name type="common">Sponia andersonii</name>
    <dbReference type="NCBI Taxonomy" id="3476"/>
    <lineage>
        <taxon>Eukaryota</taxon>
        <taxon>Viridiplantae</taxon>
        <taxon>Streptophyta</taxon>
        <taxon>Embryophyta</taxon>
        <taxon>Tracheophyta</taxon>
        <taxon>Spermatophyta</taxon>
        <taxon>Magnoliopsida</taxon>
        <taxon>eudicotyledons</taxon>
        <taxon>Gunneridae</taxon>
        <taxon>Pentapetalae</taxon>
        <taxon>rosids</taxon>
        <taxon>fabids</taxon>
        <taxon>Rosales</taxon>
        <taxon>Cannabaceae</taxon>
        <taxon>Parasponia</taxon>
    </lineage>
</organism>
<comment type="caution">
    <text evidence="1">The sequence shown here is derived from an EMBL/GenBank/DDBJ whole genome shotgun (WGS) entry which is preliminary data.</text>
</comment>